<protein>
    <submittedName>
        <fullName evidence="1">Uncharacterized protein</fullName>
    </submittedName>
</protein>
<keyword evidence="2" id="KW-1185">Reference proteome</keyword>
<evidence type="ECO:0000313" key="2">
    <source>
        <dbReference type="Proteomes" id="UP000054485"/>
    </source>
</evidence>
<dbReference type="InParanoid" id="A0A0D0A135"/>
<sequence>MKERAAGHFSLHFSLVVVVPSRVNREVLYKTSFVICSLDGVGFTDYVAPSIVRDMDMTSSLLDQQKN</sequence>
<evidence type="ECO:0000313" key="1">
    <source>
        <dbReference type="EMBL" id="KIK31874.1"/>
    </source>
</evidence>
<organism evidence="1 2">
    <name type="scientific">Suillus luteus UH-Slu-Lm8-n1</name>
    <dbReference type="NCBI Taxonomy" id="930992"/>
    <lineage>
        <taxon>Eukaryota</taxon>
        <taxon>Fungi</taxon>
        <taxon>Dikarya</taxon>
        <taxon>Basidiomycota</taxon>
        <taxon>Agaricomycotina</taxon>
        <taxon>Agaricomycetes</taxon>
        <taxon>Agaricomycetidae</taxon>
        <taxon>Boletales</taxon>
        <taxon>Suillineae</taxon>
        <taxon>Suillaceae</taxon>
        <taxon>Suillus</taxon>
    </lineage>
</organism>
<accession>A0A0D0A135</accession>
<gene>
    <name evidence="1" type="ORF">CY34DRAFT_19483</name>
</gene>
<dbReference type="EMBL" id="KN836568">
    <property type="protein sequence ID" value="KIK31874.1"/>
    <property type="molecule type" value="Genomic_DNA"/>
</dbReference>
<name>A0A0D0A135_9AGAM</name>
<reference evidence="1 2" key="1">
    <citation type="submission" date="2014-04" db="EMBL/GenBank/DDBJ databases">
        <authorList>
            <consortium name="DOE Joint Genome Institute"/>
            <person name="Kuo A."/>
            <person name="Ruytinx J."/>
            <person name="Rineau F."/>
            <person name="Colpaert J."/>
            <person name="Kohler A."/>
            <person name="Nagy L.G."/>
            <person name="Floudas D."/>
            <person name="Copeland A."/>
            <person name="Barry K.W."/>
            <person name="Cichocki N."/>
            <person name="Veneault-Fourrey C."/>
            <person name="LaButti K."/>
            <person name="Lindquist E.A."/>
            <person name="Lipzen A."/>
            <person name="Lundell T."/>
            <person name="Morin E."/>
            <person name="Murat C."/>
            <person name="Sun H."/>
            <person name="Tunlid A."/>
            <person name="Henrissat B."/>
            <person name="Grigoriev I.V."/>
            <person name="Hibbett D.S."/>
            <person name="Martin F."/>
            <person name="Nordberg H.P."/>
            <person name="Cantor M.N."/>
            <person name="Hua S.X."/>
        </authorList>
    </citation>
    <scope>NUCLEOTIDE SEQUENCE [LARGE SCALE GENOMIC DNA]</scope>
    <source>
        <strain evidence="1 2">UH-Slu-Lm8-n1</strain>
    </source>
</reference>
<dbReference type="HOGENOM" id="CLU_2814111_0_0_1"/>
<proteinExistence type="predicted"/>
<dbReference type="Proteomes" id="UP000054485">
    <property type="component" value="Unassembled WGS sequence"/>
</dbReference>
<reference evidence="2" key="2">
    <citation type="submission" date="2015-01" db="EMBL/GenBank/DDBJ databases">
        <title>Evolutionary Origins and Diversification of the Mycorrhizal Mutualists.</title>
        <authorList>
            <consortium name="DOE Joint Genome Institute"/>
            <consortium name="Mycorrhizal Genomics Consortium"/>
            <person name="Kohler A."/>
            <person name="Kuo A."/>
            <person name="Nagy L.G."/>
            <person name="Floudas D."/>
            <person name="Copeland A."/>
            <person name="Barry K.W."/>
            <person name="Cichocki N."/>
            <person name="Veneault-Fourrey C."/>
            <person name="LaButti K."/>
            <person name="Lindquist E.A."/>
            <person name="Lipzen A."/>
            <person name="Lundell T."/>
            <person name="Morin E."/>
            <person name="Murat C."/>
            <person name="Riley R."/>
            <person name="Ohm R."/>
            <person name="Sun H."/>
            <person name="Tunlid A."/>
            <person name="Henrissat B."/>
            <person name="Grigoriev I.V."/>
            <person name="Hibbett D.S."/>
            <person name="Martin F."/>
        </authorList>
    </citation>
    <scope>NUCLEOTIDE SEQUENCE [LARGE SCALE GENOMIC DNA]</scope>
    <source>
        <strain evidence="2">UH-Slu-Lm8-n1</strain>
    </source>
</reference>
<dbReference type="AlphaFoldDB" id="A0A0D0A135"/>